<organism evidence="3 4">
    <name type="scientific">Erythrobacter westpacificensis</name>
    <dbReference type="NCBI Taxonomy" id="1055231"/>
    <lineage>
        <taxon>Bacteria</taxon>
        <taxon>Pseudomonadati</taxon>
        <taxon>Pseudomonadota</taxon>
        <taxon>Alphaproteobacteria</taxon>
        <taxon>Sphingomonadales</taxon>
        <taxon>Erythrobacteraceae</taxon>
        <taxon>Erythrobacter/Porphyrobacter group</taxon>
        <taxon>Erythrobacter</taxon>
    </lineage>
</organism>
<dbReference type="Gene3D" id="3.90.226.10">
    <property type="entry name" value="2-enoyl-CoA Hydratase, Chain A, domain 1"/>
    <property type="match status" value="1"/>
</dbReference>
<evidence type="ECO:0000313" key="4">
    <source>
        <dbReference type="Proteomes" id="UP001500518"/>
    </source>
</evidence>
<dbReference type="SUPFAM" id="SSF52096">
    <property type="entry name" value="ClpP/crotonase"/>
    <property type="match status" value="1"/>
</dbReference>
<dbReference type="InterPro" id="IPR005151">
    <property type="entry name" value="Tail-specific_protease"/>
</dbReference>
<evidence type="ECO:0000259" key="2">
    <source>
        <dbReference type="SMART" id="SM00245"/>
    </source>
</evidence>
<dbReference type="PANTHER" id="PTHR32060:SF30">
    <property type="entry name" value="CARBOXY-TERMINAL PROCESSING PROTEASE CTPA"/>
    <property type="match status" value="1"/>
</dbReference>
<name>A0ABP9KIS9_9SPHN</name>
<dbReference type="SMART" id="SM00245">
    <property type="entry name" value="TSPc"/>
    <property type="match status" value="1"/>
</dbReference>
<dbReference type="RefSeq" id="WP_346033283.1">
    <property type="nucleotide sequence ID" value="NZ_BAABHV010000017.1"/>
</dbReference>
<dbReference type="PANTHER" id="PTHR32060">
    <property type="entry name" value="TAIL-SPECIFIC PROTEASE"/>
    <property type="match status" value="1"/>
</dbReference>
<proteinExistence type="predicted"/>
<keyword evidence="1" id="KW-0732">Signal</keyword>
<dbReference type="Proteomes" id="UP001500518">
    <property type="component" value="Unassembled WGS sequence"/>
</dbReference>
<accession>A0ABP9KIS9</accession>
<gene>
    <name evidence="3" type="ORF">GCM10023208_23820</name>
</gene>
<dbReference type="Pfam" id="PF03572">
    <property type="entry name" value="Peptidase_S41"/>
    <property type="match status" value="1"/>
</dbReference>
<evidence type="ECO:0000256" key="1">
    <source>
        <dbReference type="SAM" id="SignalP"/>
    </source>
</evidence>
<keyword evidence="4" id="KW-1185">Reference proteome</keyword>
<dbReference type="InterPro" id="IPR029045">
    <property type="entry name" value="ClpP/crotonase-like_dom_sf"/>
</dbReference>
<feature type="domain" description="Tail specific protease" evidence="2">
    <location>
        <begin position="240"/>
        <end position="468"/>
    </location>
</feature>
<reference evidence="4" key="1">
    <citation type="journal article" date="2019" name="Int. J. Syst. Evol. Microbiol.">
        <title>The Global Catalogue of Microorganisms (GCM) 10K type strain sequencing project: providing services to taxonomists for standard genome sequencing and annotation.</title>
        <authorList>
            <consortium name="The Broad Institute Genomics Platform"/>
            <consortium name="The Broad Institute Genome Sequencing Center for Infectious Disease"/>
            <person name="Wu L."/>
            <person name="Ma J."/>
        </authorList>
    </citation>
    <scope>NUCLEOTIDE SEQUENCE [LARGE SCALE GENOMIC DNA]</scope>
    <source>
        <strain evidence="4">JCM 18014</strain>
    </source>
</reference>
<comment type="caution">
    <text evidence="3">The sequence shown here is derived from an EMBL/GenBank/DDBJ whole genome shotgun (WGS) entry which is preliminary data.</text>
</comment>
<feature type="chain" id="PRO_5046571478" description="Tail specific protease domain-containing protein" evidence="1">
    <location>
        <begin position="24"/>
        <end position="491"/>
    </location>
</feature>
<evidence type="ECO:0000313" key="3">
    <source>
        <dbReference type="EMBL" id="GAA5057879.1"/>
    </source>
</evidence>
<dbReference type="EMBL" id="BAABHV010000017">
    <property type="protein sequence ID" value="GAA5057879.1"/>
    <property type="molecule type" value="Genomic_DNA"/>
</dbReference>
<protein>
    <recommendedName>
        <fullName evidence="2">Tail specific protease domain-containing protein</fullName>
    </recommendedName>
</protein>
<feature type="signal peptide" evidence="1">
    <location>
        <begin position="1"/>
        <end position="23"/>
    </location>
</feature>
<sequence length="491" mass="52578">MANRFARNLVTAFAILFASPLAAQESAPCENCYTAEEAREDLTTLYSRLQQEHVDLFARRGRAEYDAHVDSLLNRIDGPVPKTDFHLMLHEAMAFGNVGHAKTEAAMGDLFAYVGEGGTIIPLSVTYRDSAMVTDQWAGEGDNLPPGSRITGLGGISLAEFESRVRSIISADSDRLLRSQIELGLPAYLYFVFGPRESLAIEYIGPDGQPATASVSAMGLGEMYAMQAARPVSAPDRSSGARIHRDLGEGIYYLQPGPFSATEEERGEDGETYTIAPFRAFVEEAFTAISASGATDLVIDLRDNGGGDASFSDLIVARLVEEPYRYASRYEVRAGPNTKAAWADREGDANTLAGRIAAALASADDGQVVSVDLPLTQPIADNAFDGRVWVLVNQHSYSNAAVVAALMQDLGIATVVGEETADLPTTYGAVETFALPNSGAVITYPKAYMVRPSGDQSTRGVVPDFVIAPNPVGSAEDVMLETALVQIRTAR</sequence>